<dbReference type="EMBL" id="CP048222">
    <property type="protein sequence ID" value="QHT68367.1"/>
    <property type="molecule type" value="Genomic_DNA"/>
</dbReference>
<dbReference type="Gene3D" id="3.10.350.10">
    <property type="entry name" value="LysM domain"/>
    <property type="match status" value="1"/>
</dbReference>
<evidence type="ECO:0000259" key="2">
    <source>
        <dbReference type="PROSITE" id="PS51782"/>
    </source>
</evidence>
<evidence type="ECO:0000313" key="4">
    <source>
        <dbReference type="Proteomes" id="UP000480178"/>
    </source>
</evidence>
<dbReference type="SUPFAM" id="SSF54106">
    <property type="entry name" value="LysM domain"/>
    <property type="match status" value="1"/>
</dbReference>
<evidence type="ECO:0000256" key="1">
    <source>
        <dbReference type="SAM" id="MobiDB-lite"/>
    </source>
</evidence>
<organism evidence="3 4">
    <name type="scientific">Rhodocytophaga rosea</name>
    <dbReference type="NCBI Taxonomy" id="2704465"/>
    <lineage>
        <taxon>Bacteria</taxon>
        <taxon>Pseudomonadati</taxon>
        <taxon>Bacteroidota</taxon>
        <taxon>Cytophagia</taxon>
        <taxon>Cytophagales</taxon>
        <taxon>Rhodocytophagaceae</taxon>
        <taxon>Rhodocytophaga</taxon>
    </lineage>
</organism>
<dbReference type="CDD" id="cd00118">
    <property type="entry name" value="LysM"/>
    <property type="match status" value="1"/>
</dbReference>
<protein>
    <submittedName>
        <fullName evidence="3">LysM peptidoglycan-binding domain-containing protein</fullName>
    </submittedName>
</protein>
<feature type="region of interest" description="Disordered" evidence="1">
    <location>
        <begin position="1"/>
        <end position="50"/>
    </location>
</feature>
<dbReference type="AlphaFoldDB" id="A0A6C0GK95"/>
<evidence type="ECO:0000313" key="3">
    <source>
        <dbReference type="EMBL" id="QHT68367.1"/>
    </source>
</evidence>
<dbReference type="PANTHER" id="PTHR34700:SF8">
    <property type="entry name" value="POTASSIUM BINDING PROTEIN KBP"/>
    <property type="match status" value="1"/>
</dbReference>
<feature type="domain" description="LysM" evidence="2">
    <location>
        <begin position="55"/>
        <end position="104"/>
    </location>
</feature>
<dbReference type="InterPro" id="IPR018392">
    <property type="entry name" value="LysM"/>
</dbReference>
<feature type="compositionally biased region" description="Low complexity" evidence="1">
    <location>
        <begin position="34"/>
        <end position="48"/>
    </location>
</feature>
<accession>A0A6C0GK95</accession>
<feature type="compositionally biased region" description="Low complexity" evidence="1">
    <location>
        <begin position="16"/>
        <end position="25"/>
    </location>
</feature>
<dbReference type="InterPro" id="IPR052196">
    <property type="entry name" value="Bact_Kbp"/>
</dbReference>
<name>A0A6C0GK95_9BACT</name>
<dbReference type="Proteomes" id="UP000480178">
    <property type="component" value="Chromosome"/>
</dbReference>
<keyword evidence="4" id="KW-1185">Reference proteome</keyword>
<dbReference type="Pfam" id="PF01476">
    <property type="entry name" value="LysM"/>
    <property type="match status" value="1"/>
</dbReference>
<proteinExistence type="predicted"/>
<dbReference type="PANTHER" id="PTHR34700">
    <property type="entry name" value="POTASSIUM BINDING PROTEIN KBP"/>
    <property type="match status" value="1"/>
</dbReference>
<dbReference type="RefSeq" id="WP_162444381.1">
    <property type="nucleotide sequence ID" value="NZ_CP048222.1"/>
</dbReference>
<reference evidence="3 4" key="1">
    <citation type="submission" date="2020-01" db="EMBL/GenBank/DDBJ databases">
        <authorList>
            <person name="Kim M.K."/>
        </authorList>
    </citation>
    <scope>NUCLEOTIDE SEQUENCE [LARGE SCALE GENOMIC DNA]</scope>
    <source>
        <strain evidence="3 4">172606-1</strain>
    </source>
</reference>
<dbReference type="SMART" id="SM00257">
    <property type="entry name" value="LysM"/>
    <property type="match status" value="1"/>
</dbReference>
<gene>
    <name evidence="3" type="ORF">GXP67_17830</name>
</gene>
<dbReference type="KEGG" id="rhoz:GXP67_17830"/>
<sequence length="107" mass="11827">MGLLDFLKNGDEKKATPQPKAAPQAKTPPPAQPQPQVNPVNTNTTPPASSAAKYEMYTVKEGDWLSKIAGAYYGDVHKWDRIFQANRDQISDPDKIRPGQILKIPLD</sequence>
<dbReference type="InterPro" id="IPR036779">
    <property type="entry name" value="LysM_dom_sf"/>
</dbReference>
<dbReference type="PROSITE" id="PS51782">
    <property type="entry name" value="LYSM"/>
    <property type="match status" value="1"/>
</dbReference>